<organism evidence="2 3">
    <name type="scientific">Nocardioides panaciterrulae</name>
    <dbReference type="NCBI Taxonomy" id="661492"/>
    <lineage>
        <taxon>Bacteria</taxon>
        <taxon>Bacillati</taxon>
        <taxon>Actinomycetota</taxon>
        <taxon>Actinomycetes</taxon>
        <taxon>Propionibacteriales</taxon>
        <taxon>Nocardioidaceae</taxon>
        <taxon>Nocardioides</taxon>
    </lineage>
</organism>
<evidence type="ECO:0000313" key="3">
    <source>
        <dbReference type="Proteomes" id="UP000535511"/>
    </source>
</evidence>
<dbReference type="EMBL" id="JACCBG010000001">
    <property type="protein sequence ID" value="NYD41006.1"/>
    <property type="molecule type" value="Genomic_DNA"/>
</dbReference>
<proteinExistence type="predicted"/>
<reference evidence="2 3" key="1">
    <citation type="submission" date="2020-07" db="EMBL/GenBank/DDBJ databases">
        <title>Sequencing the genomes of 1000 actinobacteria strains.</title>
        <authorList>
            <person name="Klenk H.-P."/>
        </authorList>
    </citation>
    <scope>NUCLEOTIDE SEQUENCE [LARGE SCALE GENOMIC DNA]</scope>
    <source>
        <strain evidence="2 3">DSM 21350</strain>
    </source>
</reference>
<keyword evidence="1" id="KW-0472">Membrane</keyword>
<evidence type="ECO:0000313" key="2">
    <source>
        <dbReference type="EMBL" id="NYD41006.1"/>
    </source>
</evidence>
<feature type="transmembrane region" description="Helical" evidence="1">
    <location>
        <begin position="120"/>
        <end position="138"/>
    </location>
</feature>
<keyword evidence="1" id="KW-1133">Transmembrane helix</keyword>
<dbReference type="AlphaFoldDB" id="A0A7Y9E4C2"/>
<feature type="transmembrane region" description="Helical" evidence="1">
    <location>
        <begin position="145"/>
        <end position="165"/>
    </location>
</feature>
<dbReference type="Proteomes" id="UP000535511">
    <property type="component" value="Unassembled WGS sequence"/>
</dbReference>
<feature type="transmembrane region" description="Helical" evidence="1">
    <location>
        <begin position="80"/>
        <end position="100"/>
    </location>
</feature>
<accession>A0A7Y9E4C2</accession>
<feature type="transmembrane region" description="Helical" evidence="1">
    <location>
        <begin position="56"/>
        <end position="73"/>
    </location>
</feature>
<keyword evidence="1" id="KW-0812">Transmembrane</keyword>
<name>A0A7Y9E4C2_9ACTN</name>
<dbReference type="RefSeq" id="WP_179662816.1">
    <property type="nucleotide sequence ID" value="NZ_JACCBG010000001.1"/>
</dbReference>
<keyword evidence="3" id="KW-1185">Reference proteome</keyword>
<evidence type="ECO:0000256" key="1">
    <source>
        <dbReference type="SAM" id="Phobius"/>
    </source>
</evidence>
<protein>
    <submittedName>
        <fullName evidence="2">Uncharacterized protein</fullName>
    </submittedName>
</protein>
<comment type="caution">
    <text evidence="2">The sequence shown here is derived from an EMBL/GenBank/DDBJ whole genome shotgun (WGS) entry which is preliminary data.</text>
</comment>
<sequence>MIAEWSPGQWALRLVAAVAPVLALLCTGPAGAWPRPWLVVLVLVLSLCYARVPESGVGTGALGAVLVWWGVAFRDGLHAWALPSVALLLAAHVAGLLASYGPDRLGVDPATVRRWVGRGAGAWLVAPAVFGAALVVRARSDLPGVWVAGLSVALVAMVVASLALARED</sequence>
<gene>
    <name evidence="2" type="ORF">BJZ21_001089</name>
</gene>